<dbReference type="GO" id="GO:0015031">
    <property type="term" value="P:protein transport"/>
    <property type="evidence" value="ECO:0007669"/>
    <property type="project" value="UniProtKB-KW"/>
</dbReference>
<proteinExistence type="inferred from homology"/>
<dbReference type="GO" id="GO:0051082">
    <property type="term" value="F:unfolded protein binding"/>
    <property type="evidence" value="ECO:0007669"/>
    <property type="project" value="InterPro"/>
</dbReference>
<dbReference type="Gene3D" id="3.10.420.10">
    <property type="entry name" value="SecB-like"/>
    <property type="match status" value="1"/>
</dbReference>
<dbReference type="RefSeq" id="WP_102560166.1">
    <property type="nucleotide sequence ID" value="NZ_CAWNUI010000002.1"/>
</dbReference>
<comment type="caution">
    <text evidence="5">The sequence shown here is derived from an EMBL/GenBank/DDBJ whole genome shotgun (WGS) entry which is preliminary data.</text>
</comment>
<dbReference type="AlphaFoldDB" id="A0AB35MVL1"/>
<dbReference type="EMBL" id="JAUYVL010000003">
    <property type="protein sequence ID" value="MDP2500522.1"/>
    <property type="molecule type" value="Genomic_DNA"/>
</dbReference>
<evidence type="ECO:0000256" key="1">
    <source>
        <dbReference type="ARBA" id="ARBA00009990"/>
    </source>
</evidence>
<dbReference type="InterPro" id="IPR035958">
    <property type="entry name" value="SecB-like_sf"/>
</dbReference>
<evidence type="ECO:0000256" key="2">
    <source>
        <dbReference type="ARBA" id="ARBA00022448"/>
    </source>
</evidence>
<evidence type="ECO:0000256" key="3">
    <source>
        <dbReference type="ARBA" id="ARBA00022927"/>
    </source>
</evidence>
<name>A0AB35MVL1_VIBSP</name>
<reference evidence="5" key="1">
    <citation type="submission" date="2023-07" db="EMBL/GenBank/DDBJ databases">
        <title>Genome content predicts the carbon catabolic preferences of heterotrophic bacteria.</title>
        <authorList>
            <person name="Gralka M."/>
        </authorList>
    </citation>
    <scope>NUCLEOTIDE SEQUENCE</scope>
    <source>
        <strain evidence="5">6E02</strain>
    </source>
</reference>
<dbReference type="InterPro" id="IPR003708">
    <property type="entry name" value="SecB"/>
</dbReference>
<sequence length="138" mass="15694">MWEEQALRIKDINYPKLYVELNSSYDGDSEVVSTIAIQTAKSDLDESDNTVGVKMRAQFGFNHSESPESVQSDVPFWLEAQVEVVFEVSEENKTSIQEIDEWLENNSPRIVYPYLREAVHSLAAKSGLEDLTLPLLKL</sequence>
<protein>
    <submittedName>
        <fullName evidence="5">Protein-export chaperone SecB</fullName>
    </submittedName>
</protein>
<keyword evidence="2" id="KW-0813">Transport</keyword>
<dbReference type="Pfam" id="PF02556">
    <property type="entry name" value="SecB"/>
    <property type="match status" value="1"/>
</dbReference>
<accession>A0AB35MVL1</accession>
<keyword evidence="4" id="KW-0811">Translocation</keyword>
<comment type="similarity">
    <text evidence="1">Belongs to the SecB family.</text>
</comment>
<dbReference type="Proteomes" id="UP001177935">
    <property type="component" value="Unassembled WGS sequence"/>
</dbReference>
<evidence type="ECO:0000313" key="6">
    <source>
        <dbReference type="Proteomes" id="UP001177935"/>
    </source>
</evidence>
<dbReference type="GO" id="GO:0051262">
    <property type="term" value="P:protein tetramerization"/>
    <property type="evidence" value="ECO:0007669"/>
    <property type="project" value="InterPro"/>
</dbReference>
<organism evidence="5 6">
    <name type="scientific">Vibrio splendidus</name>
    <dbReference type="NCBI Taxonomy" id="29497"/>
    <lineage>
        <taxon>Bacteria</taxon>
        <taxon>Pseudomonadati</taxon>
        <taxon>Pseudomonadota</taxon>
        <taxon>Gammaproteobacteria</taxon>
        <taxon>Vibrionales</taxon>
        <taxon>Vibrionaceae</taxon>
        <taxon>Vibrio</taxon>
    </lineage>
</organism>
<dbReference type="SUPFAM" id="SSF54611">
    <property type="entry name" value="SecB-like"/>
    <property type="match status" value="1"/>
</dbReference>
<gene>
    <name evidence="5" type="ORF">Q8W42_07370</name>
</gene>
<evidence type="ECO:0000256" key="4">
    <source>
        <dbReference type="ARBA" id="ARBA00023010"/>
    </source>
</evidence>
<keyword evidence="3" id="KW-0653">Protein transport</keyword>
<evidence type="ECO:0000313" key="5">
    <source>
        <dbReference type="EMBL" id="MDP2500522.1"/>
    </source>
</evidence>